<evidence type="ECO:0000313" key="3">
    <source>
        <dbReference type="Proteomes" id="UP000076715"/>
    </source>
</evidence>
<keyword evidence="3" id="KW-1185">Reference proteome</keyword>
<comment type="caution">
    <text evidence="2">The sequence shown here is derived from an EMBL/GenBank/DDBJ whole genome shotgun (WGS) entry which is preliminary data.</text>
</comment>
<reference evidence="2 3" key="1">
    <citation type="submission" date="2016-01" db="EMBL/GenBank/DDBJ databases">
        <title>The draft genome sequence of Aquimarina sp. RZW4-3-2.</title>
        <authorList>
            <person name="Wang Y."/>
        </authorList>
    </citation>
    <scope>NUCLEOTIDE SEQUENCE [LARGE SCALE GENOMIC DNA]</scope>
    <source>
        <strain evidence="2 3">RZW4-3-2</strain>
    </source>
</reference>
<dbReference type="STRING" id="1642818.AWE51_02395"/>
<accession>A0A163CDV2</accession>
<dbReference type="Pfam" id="PF19512">
    <property type="entry name" value="DUF6046"/>
    <property type="match status" value="1"/>
</dbReference>
<proteinExistence type="predicted"/>
<feature type="domain" description="DUF6046" evidence="1">
    <location>
        <begin position="73"/>
        <end position="189"/>
    </location>
</feature>
<protein>
    <recommendedName>
        <fullName evidence="1">DUF6046 domain-containing protein</fullName>
    </recommendedName>
</protein>
<sequence length="191" mass="21418">MGFNINLKNALDQYDGLIDFAVDEAANLGVTEFKDFIIDKKGGEFNLPVFAPLVFEPLIKRDLVLPFMRIDAVTISVNRSKNIQTTAIEGRNHTIKEHISNGDFSINIDGLIADDEFSKDYPKGKLFLLKQFLNAPYSLRITHAILNRLGVHEIVIQSYSIPSIEGVKNIQKFSAQAISDEPLELIIRDNA</sequence>
<evidence type="ECO:0000259" key="1">
    <source>
        <dbReference type="Pfam" id="PF19512"/>
    </source>
</evidence>
<dbReference type="EMBL" id="LQRT01000002">
    <property type="protein sequence ID" value="KZS42310.1"/>
    <property type="molecule type" value="Genomic_DNA"/>
</dbReference>
<dbReference type="AlphaFoldDB" id="A0A163CDV2"/>
<dbReference type="InterPro" id="IPR046109">
    <property type="entry name" value="DUF6046"/>
</dbReference>
<dbReference type="Proteomes" id="UP000076715">
    <property type="component" value="Unassembled WGS sequence"/>
</dbReference>
<name>A0A163CDV2_9FLAO</name>
<dbReference type="RefSeq" id="WP_066309811.1">
    <property type="nucleotide sequence ID" value="NZ_CANLSS010000001.1"/>
</dbReference>
<evidence type="ECO:0000313" key="2">
    <source>
        <dbReference type="EMBL" id="KZS42310.1"/>
    </source>
</evidence>
<gene>
    <name evidence="2" type="ORF">AWE51_02395</name>
</gene>
<organism evidence="2 3">
    <name type="scientific">Aquimarina aggregata</name>
    <dbReference type="NCBI Taxonomy" id="1642818"/>
    <lineage>
        <taxon>Bacteria</taxon>
        <taxon>Pseudomonadati</taxon>
        <taxon>Bacteroidota</taxon>
        <taxon>Flavobacteriia</taxon>
        <taxon>Flavobacteriales</taxon>
        <taxon>Flavobacteriaceae</taxon>
        <taxon>Aquimarina</taxon>
    </lineage>
</organism>